<keyword evidence="2 4" id="KW-0418">Kinase</keyword>
<organism evidence="4 5">
    <name type="scientific">Rhodovulum sulfidophilum</name>
    <name type="common">Rhodobacter sulfidophilus</name>
    <dbReference type="NCBI Taxonomy" id="35806"/>
    <lineage>
        <taxon>Bacteria</taxon>
        <taxon>Pseudomonadati</taxon>
        <taxon>Pseudomonadota</taxon>
        <taxon>Alphaproteobacteria</taxon>
        <taxon>Rhodobacterales</taxon>
        <taxon>Paracoccaceae</taxon>
        <taxon>Rhodovulum</taxon>
    </lineage>
</organism>
<dbReference type="AlphaFoldDB" id="A0A2W5Q2X0"/>
<evidence type="ECO:0000259" key="3">
    <source>
        <dbReference type="Pfam" id="PF00294"/>
    </source>
</evidence>
<dbReference type="PANTHER" id="PTHR10584:SF167">
    <property type="entry name" value="PFKB DOMAIN PROTEIN"/>
    <property type="match status" value="1"/>
</dbReference>
<evidence type="ECO:0000256" key="2">
    <source>
        <dbReference type="ARBA" id="ARBA00022777"/>
    </source>
</evidence>
<feature type="domain" description="Carbohydrate kinase PfkB" evidence="3">
    <location>
        <begin position="7"/>
        <end position="294"/>
    </location>
</feature>
<accession>A0A2W5Q2X0</accession>
<proteinExistence type="predicted"/>
<dbReference type="Gene3D" id="3.40.1190.20">
    <property type="match status" value="1"/>
</dbReference>
<evidence type="ECO:0000256" key="1">
    <source>
        <dbReference type="ARBA" id="ARBA00022679"/>
    </source>
</evidence>
<reference evidence="4 5" key="1">
    <citation type="submission" date="2017-08" db="EMBL/GenBank/DDBJ databases">
        <title>Infants hospitalized years apart are colonized by the same room-sourced microbial strains.</title>
        <authorList>
            <person name="Brooks B."/>
            <person name="Olm M.R."/>
            <person name="Firek B.A."/>
            <person name="Baker R."/>
            <person name="Thomas B.C."/>
            <person name="Morowitz M.J."/>
            <person name="Banfield J.F."/>
        </authorList>
    </citation>
    <scope>NUCLEOTIDE SEQUENCE [LARGE SCALE GENOMIC DNA]</scope>
    <source>
        <strain evidence="4">S2_005_002_R2_34</strain>
    </source>
</reference>
<dbReference type="InterPro" id="IPR011611">
    <property type="entry name" value="PfkB_dom"/>
</dbReference>
<dbReference type="PANTHER" id="PTHR10584">
    <property type="entry name" value="SUGAR KINASE"/>
    <property type="match status" value="1"/>
</dbReference>
<keyword evidence="1" id="KW-0808">Transferase</keyword>
<evidence type="ECO:0000313" key="4">
    <source>
        <dbReference type="EMBL" id="PZQ51627.1"/>
    </source>
</evidence>
<name>A0A2W5Q2X0_RHOSU</name>
<sequence length="307" mass="30975">MAEAGAVVVIGDVMTDILVRPEGPIVAGSDRRAEIRTIPGGGGGNQAAWLAHHGARVRLAARVAAADRARLAAAARADGVEPWLGADPDRATGVLVALVGADGERSFLTDRGANLGLCAADLPDALLEGARLVHVSGYALMAPGPRAAVLGFLDRARAAGLAVSVDPGSASFLAEMGPAAFLDGIAGADFFFPNAAEAEILTDLGDPEAQLARLAPRFGRVALKRGARGAMLAHGPARWSNPAPRVAAIDTTGAGDAFLGAFLAAWLRGAENSRCLEVAIAAGAAATTALGARPPRMAVSADAAAHR</sequence>
<evidence type="ECO:0000313" key="5">
    <source>
        <dbReference type="Proteomes" id="UP000249185"/>
    </source>
</evidence>
<dbReference type="InterPro" id="IPR002173">
    <property type="entry name" value="Carboh/pur_kinase_PfkB_CS"/>
</dbReference>
<dbReference type="GO" id="GO:0016301">
    <property type="term" value="F:kinase activity"/>
    <property type="evidence" value="ECO:0007669"/>
    <property type="project" value="UniProtKB-KW"/>
</dbReference>
<gene>
    <name evidence="4" type="ORF">DI556_05590</name>
</gene>
<protein>
    <submittedName>
        <fullName evidence="4">Ribokinase</fullName>
    </submittedName>
</protein>
<comment type="caution">
    <text evidence="4">The sequence shown here is derived from an EMBL/GenBank/DDBJ whole genome shotgun (WGS) entry which is preliminary data.</text>
</comment>
<dbReference type="InterPro" id="IPR029056">
    <property type="entry name" value="Ribokinase-like"/>
</dbReference>
<dbReference type="Proteomes" id="UP000249185">
    <property type="component" value="Unassembled WGS sequence"/>
</dbReference>
<dbReference type="PROSITE" id="PS00584">
    <property type="entry name" value="PFKB_KINASES_2"/>
    <property type="match status" value="1"/>
</dbReference>
<dbReference type="SUPFAM" id="SSF53613">
    <property type="entry name" value="Ribokinase-like"/>
    <property type="match status" value="1"/>
</dbReference>
<dbReference type="EMBL" id="QFPW01000002">
    <property type="protein sequence ID" value="PZQ51627.1"/>
    <property type="molecule type" value="Genomic_DNA"/>
</dbReference>
<dbReference type="Pfam" id="PF00294">
    <property type="entry name" value="PfkB"/>
    <property type="match status" value="1"/>
</dbReference>